<reference evidence="4 5" key="1">
    <citation type="submission" date="2019-03" db="EMBL/GenBank/DDBJ databases">
        <title>Deep-cultivation of Planctomycetes and their phenomic and genomic characterization uncovers novel biology.</title>
        <authorList>
            <person name="Wiegand S."/>
            <person name="Jogler M."/>
            <person name="Boedeker C."/>
            <person name="Pinto D."/>
            <person name="Vollmers J."/>
            <person name="Rivas-Marin E."/>
            <person name="Kohn T."/>
            <person name="Peeters S.H."/>
            <person name="Heuer A."/>
            <person name="Rast P."/>
            <person name="Oberbeckmann S."/>
            <person name="Bunk B."/>
            <person name="Jeske O."/>
            <person name="Meyerdierks A."/>
            <person name="Storesund J.E."/>
            <person name="Kallscheuer N."/>
            <person name="Luecker S."/>
            <person name="Lage O.M."/>
            <person name="Pohl T."/>
            <person name="Merkel B.J."/>
            <person name="Hornburger P."/>
            <person name="Mueller R.-W."/>
            <person name="Bruemmer F."/>
            <person name="Labrenz M."/>
            <person name="Spormann A.M."/>
            <person name="Op den Camp H."/>
            <person name="Overmann J."/>
            <person name="Amann R."/>
            <person name="Jetten M.S.M."/>
            <person name="Mascher T."/>
            <person name="Medema M.H."/>
            <person name="Devos D.P."/>
            <person name="Kaster A.-K."/>
            <person name="Ovreas L."/>
            <person name="Rohde M."/>
            <person name="Galperin M.Y."/>
            <person name="Jogler C."/>
        </authorList>
    </citation>
    <scope>NUCLEOTIDE SEQUENCE [LARGE SCALE GENOMIC DNA]</scope>
    <source>
        <strain evidence="4 5">V144</strain>
    </source>
</reference>
<dbReference type="PANTHER" id="PTHR34700:SF4">
    <property type="entry name" value="PHAGE-LIKE ELEMENT PBSX PROTEIN XKDP"/>
    <property type="match status" value="1"/>
</dbReference>
<keyword evidence="2" id="KW-0812">Transmembrane</keyword>
<gene>
    <name evidence="4" type="ORF">V144x_38170</name>
</gene>
<dbReference type="AlphaFoldDB" id="A0A517VZA4"/>
<evidence type="ECO:0000259" key="3">
    <source>
        <dbReference type="PROSITE" id="PS51782"/>
    </source>
</evidence>
<feature type="compositionally biased region" description="Polar residues" evidence="1">
    <location>
        <begin position="412"/>
        <end position="432"/>
    </location>
</feature>
<evidence type="ECO:0000313" key="5">
    <source>
        <dbReference type="Proteomes" id="UP000318704"/>
    </source>
</evidence>
<keyword evidence="2" id="KW-1133">Transmembrane helix</keyword>
<feature type="region of interest" description="Disordered" evidence="1">
    <location>
        <begin position="60"/>
        <end position="369"/>
    </location>
</feature>
<dbReference type="Gene3D" id="3.10.350.10">
    <property type="entry name" value="LysM domain"/>
    <property type="match status" value="2"/>
</dbReference>
<feature type="compositionally biased region" description="Polar residues" evidence="1">
    <location>
        <begin position="252"/>
        <end position="272"/>
    </location>
</feature>
<feature type="compositionally biased region" description="Low complexity" evidence="1">
    <location>
        <begin position="169"/>
        <end position="179"/>
    </location>
</feature>
<dbReference type="InterPro" id="IPR036779">
    <property type="entry name" value="LysM_dom_sf"/>
</dbReference>
<dbReference type="PROSITE" id="PS51782">
    <property type="entry name" value="LYSM"/>
    <property type="match status" value="2"/>
</dbReference>
<feature type="compositionally biased region" description="Polar residues" evidence="1">
    <location>
        <begin position="180"/>
        <end position="217"/>
    </location>
</feature>
<dbReference type="Proteomes" id="UP000318704">
    <property type="component" value="Chromosome"/>
</dbReference>
<accession>A0A517VZA4</accession>
<name>A0A517VZA4_9PLAN</name>
<feature type="transmembrane region" description="Helical" evidence="2">
    <location>
        <begin position="30"/>
        <end position="47"/>
    </location>
</feature>
<feature type="compositionally biased region" description="Low complexity" evidence="1">
    <location>
        <begin position="91"/>
        <end position="100"/>
    </location>
</feature>
<proteinExistence type="predicted"/>
<dbReference type="RefSeq" id="WP_144986899.1">
    <property type="nucleotide sequence ID" value="NZ_CP037920.1"/>
</dbReference>
<feature type="compositionally biased region" description="Low complexity" evidence="1">
    <location>
        <begin position="218"/>
        <end position="229"/>
    </location>
</feature>
<feature type="region of interest" description="Disordered" evidence="1">
    <location>
        <begin position="412"/>
        <end position="434"/>
    </location>
</feature>
<feature type="compositionally biased region" description="Polar residues" evidence="1">
    <location>
        <begin position="101"/>
        <end position="168"/>
    </location>
</feature>
<organism evidence="4 5">
    <name type="scientific">Gimesia aquarii</name>
    <dbReference type="NCBI Taxonomy" id="2527964"/>
    <lineage>
        <taxon>Bacteria</taxon>
        <taxon>Pseudomonadati</taxon>
        <taxon>Planctomycetota</taxon>
        <taxon>Planctomycetia</taxon>
        <taxon>Planctomycetales</taxon>
        <taxon>Planctomycetaceae</taxon>
        <taxon>Gimesia</taxon>
    </lineage>
</organism>
<dbReference type="EMBL" id="CP037920">
    <property type="protein sequence ID" value="QDT98331.1"/>
    <property type="molecule type" value="Genomic_DNA"/>
</dbReference>
<dbReference type="InterPro" id="IPR052196">
    <property type="entry name" value="Bact_Kbp"/>
</dbReference>
<evidence type="ECO:0000256" key="1">
    <source>
        <dbReference type="SAM" id="MobiDB-lite"/>
    </source>
</evidence>
<feature type="compositionally biased region" description="Polar residues" evidence="1">
    <location>
        <begin position="309"/>
        <end position="334"/>
    </location>
</feature>
<dbReference type="InterPro" id="IPR018392">
    <property type="entry name" value="LysM"/>
</dbReference>
<dbReference type="PANTHER" id="PTHR34700">
    <property type="entry name" value="POTASSIUM BINDING PROTEIN KBP"/>
    <property type="match status" value="1"/>
</dbReference>
<dbReference type="Pfam" id="PF01476">
    <property type="entry name" value="LysM"/>
    <property type="match status" value="2"/>
</dbReference>
<protein>
    <submittedName>
        <fullName evidence="4">LysM domain/BON superfamily protein</fullName>
    </submittedName>
</protein>
<dbReference type="CDD" id="cd00118">
    <property type="entry name" value="LysM"/>
    <property type="match status" value="2"/>
</dbReference>
<feature type="compositionally biased region" description="Polar residues" evidence="1">
    <location>
        <begin position="346"/>
        <end position="357"/>
    </location>
</feature>
<feature type="domain" description="LysM" evidence="3">
    <location>
        <begin position="564"/>
        <end position="613"/>
    </location>
</feature>
<dbReference type="KEGG" id="gaw:V144x_38170"/>
<feature type="compositionally biased region" description="Low complexity" evidence="1">
    <location>
        <begin position="358"/>
        <end position="367"/>
    </location>
</feature>
<evidence type="ECO:0000256" key="2">
    <source>
        <dbReference type="SAM" id="Phobius"/>
    </source>
</evidence>
<keyword evidence="2" id="KW-0472">Membrane</keyword>
<sequence>MAEEKKTEKTTEEDWGIEKPKSGIAIETKVGLCLIFILLSAFGLVVYQKINRPQEELAVNNPAEVDSTENLPEADPNQEVDPFGEGNLQPSSSDQVVDQSNGFDSNESNSGFSTPQEGQDQDNSFGMQQSGVQGADQFSQNTFENRSEPQQSSELAMNQTDNGFQQFDSSSNSNNEFENPTQNEFQKGMQNQSEPATFDNSQQEFGAEQQNPFSQENQFAQQPTQTAQQSNDFNLESQTGLPPDPEAGNSGLREQSSGNEFDQSAEVTTNAFQAEEDPFGAVAQQGQTMQAEPQQSAENEFENFDPANELNSAQMQNPEEFSDNTAKINITDISTPAEAGDFNAAEFSQSEPQSSMAQNEQSFNQEFEQPEVSEFNADSVNQGEDRFGNFRPEEFSAQQAESVTTVKNPSAAIDSSTFHNPGAMTGQQTPQAQGLFDRSAQTRVNSTQEFGALQEESFQQEPVMNARGEYTVQHGENFWTISKKLYGTGRYFQLLAEINKNRVSDPQKMRPGTKLIAPDRTAIDARYQSRHKSTQTVASKFSGTGSVRKSSKPSGFFISQDGRPMYRVGSNDTLTDISQRHLGRSSRWFQIYQINRQKLQNPNKLKIGTELQLPYDASRVSLVPGNTSSR</sequence>
<evidence type="ECO:0000313" key="4">
    <source>
        <dbReference type="EMBL" id="QDT98331.1"/>
    </source>
</evidence>
<feature type="compositionally biased region" description="Polar residues" evidence="1">
    <location>
        <begin position="284"/>
        <end position="298"/>
    </location>
</feature>
<feature type="domain" description="LysM" evidence="3">
    <location>
        <begin position="468"/>
        <end position="517"/>
    </location>
</feature>
<feature type="compositionally biased region" description="Polar residues" evidence="1">
    <location>
        <begin position="230"/>
        <end position="240"/>
    </location>
</feature>
<dbReference type="SMART" id="SM00257">
    <property type="entry name" value="LysM"/>
    <property type="match status" value="2"/>
</dbReference>